<evidence type="ECO:0000313" key="2">
    <source>
        <dbReference type="EMBL" id="ELY42090.1"/>
    </source>
</evidence>
<dbReference type="InterPro" id="IPR016181">
    <property type="entry name" value="Acyl_CoA_acyltransferase"/>
</dbReference>
<dbReference type="eggNOG" id="arCOG03320">
    <property type="taxonomic scope" value="Archaea"/>
</dbReference>
<dbReference type="PANTHER" id="PTHR36174">
    <property type="entry name" value="LIPID II:GLYCINE GLYCYLTRANSFERASE"/>
    <property type="match status" value="1"/>
</dbReference>
<dbReference type="SUPFAM" id="SSF55729">
    <property type="entry name" value="Acyl-CoA N-acyltransferases (Nat)"/>
    <property type="match status" value="1"/>
</dbReference>
<accession>L9VY34</accession>
<protein>
    <recommendedName>
        <fullName evidence="1">BioF2-like acetyltransferase domain-containing protein</fullName>
    </recommendedName>
</protein>
<name>L9VY34_9EURY</name>
<dbReference type="AlphaFoldDB" id="L9VY34"/>
<reference evidence="2 3" key="1">
    <citation type="journal article" date="2014" name="PLoS Genet.">
        <title>Phylogenetically driven sequencing of extremely halophilic archaea reveals strategies for static and dynamic osmo-response.</title>
        <authorList>
            <person name="Becker E.A."/>
            <person name="Seitzer P.M."/>
            <person name="Tritt A."/>
            <person name="Larsen D."/>
            <person name="Krusor M."/>
            <person name="Yao A.I."/>
            <person name="Wu D."/>
            <person name="Madern D."/>
            <person name="Eisen J.A."/>
            <person name="Darling A.E."/>
            <person name="Facciotti M.T."/>
        </authorList>
    </citation>
    <scope>NUCLEOTIDE SEQUENCE [LARGE SCALE GENOMIC DNA]</scope>
    <source>
        <strain evidence="2 3">JCM 14089</strain>
    </source>
</reference>
<dbReference type="Proteomes" id="UP000011661">
    <property type="component" value="Unassembled WGS sequence"/>
</dbReference>
<dbReference type="PATRIC" id="fig|1230460.4.peg.3282"/>
<evidence type="ECO:0000313" key="3">
    <source>
        <dbReference type="Proteomes" id="UP000011661"/>
    </source>
</evidence>
<gene>
    <name evidence="2" type="ORF">C495_16118</name>
</gene>
<keyword evidence="3" id="KW-1185">Reference proteome</keyword>
<dbReference type="InterPro" id="IPR038740">
    <property type="entry name" value="BioF2-like_GNAT_dom"/>
</dbReference>
<dbReference type="STRING" id="1230460.C495_16118"/>
<dbReference type="Pfam" id="PF13480">
    <property type="entry name" value="Acetyltransf_6"/>
    <property type="match status" value="1"/>
</dbReference>
<proteinExistence type="predicted"/>
<comment type="caution">
    <text evidence="2">The sequence shown here is derived from an EMBL/GenBank/DDBJ whole genome shotgun (WGS) entry which is preliminary data.</text>
</comment>
<sequence length="368" mass="41592">MSWCSNDIFPLYRTYTIMSAFTFAHLMSIRIERAAGDELERWDSYVDRSVHASPFHRRSVLELIARHHELTWYPLVGYKGEEPFGLFPLFETKEGPFTTVASPPSNTGVAYLGPIRVADNGRKQRKIEKEQRRFIEGVIDWIDTEIEPELVQIRCVDGFTDVRPFLWNGFDVTPSYTYVVDLERAPDALLASFSSDARRSIRRAEERDVDVEIGGPSVIEPLNDLIRSRLEEKGVQYDLSAEMLSSIYDELGSERVRPYVCRHDGDVVGGTFVLIEGETLYGWVGGVTPTTDLPINEAVDWQIMQDGIEEGLSRYDLHGAMEQGVTEYKSKFDPAVTPLFEVTRKSAGVKAATGLIEQIPASIQSIVR</sequence>
<dbReference type="InterPro" id="IPR050644">
    <property type="entry name" value="PG_Glycine_Bridge_Synth"/>
</dbReference>
<dbReference type="Gene3D" id="3.40.630.30">
    <property type="match status" value="1"/>
</dbReference>
<feature type="domain" description="BioF2-like acetyltransferase" evidence="1">
    <location>
        <begin position="192"/>
        <end position="329"/>
    </location>
</feature>
<dbReference type="EMBL" id="AOHX01000047">
    <property type="protein sequence ID" value="ELY42090.1"/>
    <property type="molecule type" value="Genomic_DNA"/>
</dbReference>
<dbReference type="PANTHER" id="PTHR36174:SF1">
    <property type="entry name" value="LIPID II:GLYCINE GLYCYLTRANSFERASE"/>
    <property type="match status" value="1"/>
</dbReference>
<evidence type="ECO:0000259" key="1">
    <source>
        <dbReference type="Pfam" id="PF13480"/>
    </source>
</evidence>
<organism evidence="2 3">
    <name type="scientific">Natronorubrum sulfidifaciens JCM 14089</name>
    <dbReference type="NCBI Taxonomy" id="1230460"/>
    <lineage>
        <taxon>Archaea</taxon>
        <taxon>Methanobacteriati</taxon>
        <taxon>Methanobacteriota</taxon>
        <taxon>Stenosarchaea group</taxon>
        <taxon>Halobacteria</taxon>
        <taxon>Halobacteriales</taxon>
        <taxon>Natrialbaceae</taxon>
        <taxon>Natronorubrum</taxon>
    </lineage>
</organism>